<evidence type="ECO:0000256" key="4">
    <source>
        <dbReference type="ARBA" id="ARBA00023136"/>
    </source>
</evidence>
<protein>
    <recommendedName>
        <fullName evidence="8">Core-2/I-Branching enzyme</fullName>
    </recommendedName>
</protein>
<proteinExistence type="predicted"/>
<accession>A0A839ZWI0</accession>
<keyword evidence="3" id="KW-0808">Transferase</keyword>
<dbReference type="Proteomes" id="UP000530564">
    <property type="component" value="Unassembled WGS sequence"/>
</dbReference>
<comment type="subcellular location">
    <subcellularLocation>
        <location evidence="1">Membrane</location>
        <topology evidence="1">Single-pass type II membrane protein</topology>
    </subcellularLocation>
</comment>
<sequence>MRMIYLVLVHEGREQLDALVERLTPEGSSDKVIIHADRRSALWRSLRDDPPAHEDRVHIIHKPVAVRWGHRSLQSAIGLLIDRALDFEFDYAHLVSGSDWPVASRQEILRDLAAAHPPLCYIDAECGREEDRMQGFRIDARWLRADPVREPMAVRLKPHIERLSQWLDARRRGFGDRSRPWGPWFKGETWWSLPKEALQVVAVELRKLNGSSRLIGTYICEEHVIPTIVAAKFPDRLTDSRRYIDWTDCSDSPRLLEQGDQEAIVGSGAWFARKVALAHDDFFLRLPPYC</sequence>
<keyword evidence="5" id="KW-0325">Glycoprotein</keyword>
<evidence type="ECO:0000313" key="6">
    <source>
        <dbReference type="EMBL" id="MBB3889562.1"/>
    </source>
</evidence>
<organism evidence="6 7">
    <name type="scientific">Phenylobacterium haematophilum</name>
    <dbReference type="NCBI Taxonomy" id="98513"/>
    <lineage>
        <taxon>Bacteria</taxon>
        <taxon>Pseudomonadati</taxon>
        <taxon>Pseudomonadota</taxon>
        <taxon>Alphaproteobacteria</taxon>
        <taxon>Caulobacterales</taxon>
        <taxon>Caulobacteraceae</taxon>
        <taxon>Phenylobacterium</taxon>
    </lineage>
</organism>
<dbReference type="Pfam" id="PF02485">
    <property type="entry name" value="Branch"/>
    <property type="match status" value="1"/>
</dbReference>
<name>A0A839ZWI0_9CAUL</name>
<keyword evidence="4" id="KW-0472">Membrane</keyword>
<evidence type="ECO:0000256" key="5">
    <source>
        <dbReference type="ARBA" id="ARBA00023180"/>
    </source>
</evidence>
<evidence type="ECO:0000256" key="1">
    <source>
        <dbReference type="ARBA" id="ARBA00004606"/>
    </source>
</evidence>
<keyword evidence="7" id="KW-1185">Reference proteome</keyword>
<dbReference type="GO" id="GO:0016757">
    <property type="term" value="F:glycosyltransferase activity"/>
    <property type="evidence" value="ECO:0007669"/>
    <property type="project" value="UniProtKB-KW"/>
</dbReference>
<dbReference type="InterPro" id="IPR003406">
    <property type="entry name" value="Glyco_trans_14"/>
</dbReference>
<comment type="caution">
    <text evidence="6">The sequence shown here is derived from an EMBL/GenBank/DDBJ whole genome shotgun (WGS) entry which is preliminary data.</text>
</comment>
<dbReference type="RefSeq" id="WP_183769569.1">
    <property type="nucleotide sequence ID" value="NZ_JACIDK010000001.1"/>
</dbReference>
<dbReference type="AlphaFoldDB" id="A0A839ZWI0"/>
<keyword evidence="2" id="KW-0328">Glycosyltransferase</keyword>
<dbReference type="EMBL" id="JACIDK010000001">
    <property type="protein sequence ID" value="MBB3889562.1"/>
    <property type="molecule type" value="Genomic_DNA"/>
</dbReference>
<gene>
    <name evidence="6" type="ORF">GGQ61_000259</name>
</gene>
<evidence type="ECO:0000256" key="3">
    <source>
        <dbReference type="ARBA" id="ARBA00022679"/>
    </source>
</evidence>
<evidence type="ECO:0008006" key="8">
    <source>
        <dbReference type="Google" id="ProtNLM"/>
    </source>
</evidence>
<evidence type="ECO:0000256" key="2">
    <source>
        <dbReference type="ARBA" id="ARBA00022676"/>
    </source>
</evidence>
<evidence type="ECO:0000313" key="7">
    <source>
        <dbReference type="Proteomes" id="UP000530564"/>
    </source>
</evidence>
<dbReference type="GO" id="GO:0016020">
    <property type="term" value="C:membrane"/>
    <property type="evidence" value="ECO:0007669"/>
    <property type="project" value="UniProtKB-SubCell"/>
</dbReference>
<reference evidence="6 7" key="1">
    <citation type="submission" date="2020-08" db="EMBL/GenBank/DDBJ databases">
        <title>Genomic Encyclopedia of Type Strains, Phase IV (KMG-IV): sequencing the most valuable type-strain genomes for metagenomic binning, comparative biology and taxonomic classification.</title>
        <authorList>
            <person name="Goeker M."/>
        </authorList>
    </citation>
    <scope>NUCLEOTIDE SEQUENCE [LARGE SCALE GENOMIC DNA]</scope>
    <source>
        <strain evidence="6 7">DSM 21793</strain>
    </source>
</reference>